<organism evidence="4 5">
    <name type="scientific">Syntrophotalea acetylenica</name>
    <name type="common">Pelobacter acetylenicus</name>
    <dbReference type="NCBI Taxonomy" id="29542"/>
    <lineage>
        <taxon>Bacteria</taxon>
        <taxon>Pseudomonadati</taxon>
        <taxon>Thermodesulfobacteriota</taxon>
        <taxon>Desulfuromonadia</taxon>
        <taxon>Desulfuromonadales</taxon>
        <taxon>Syntrophotaleaceae</taxon>
        <taxon>Syntrophotalea</taxon>
    </lineage>
</organism>
<dbReference type="SUPFAM" id="SSF50814">
    <property type="entry name" value="Lipocalins"/>
    <property type="match status" value="1"/>
</dbReference>
<dbReference type="InterPro" id="IPR012674">
    <property type="entry name" value="Calycin"/>
</dbReference>
<dbReference type="InterPro" id="IPR000566">
    <property type="entry name" value="Lipocln_cytosolic_FA-bd_dom"/>
</dbReference>
<dbReference type="InterPro" id="IPR022272">
    <property type="entry name" value="Lipocalin_CS"/>
</dbReference>
<dbReference type="PROSITE" id="PS00213">
    <property type="entry name" value="LIPOCALIN"/>
    <property type="match status" value="1"/>
</dbReference>
<dbReference type="CDD" id="cd19438">
    <property type="entry name" value="lipocalin_Blc-like"/>
    <property type="match status" value="1"/>
</dbReference>
<reference evidence="4 5" key="1">
    <citation type="journal article" date="2017" name="Genome Announc.">
        <title>Complete Genome Sequences of Two Acetylene-Fermenting Pelobacter acetylenicus Strains.</title>
        <authorList>
            <person name="Sutton J.M."/>
            <person name="Baesman S.M."/>
            <person name="Fierst J.L."/>
            <person name="Poret-Peterson A.T."/>
            <person name="Oremland R.S."/>
            <person name="Dunlap D.S."/>
            <person name="Akob D.M."/>
        </authorList>
    </citation>
    <scope>NUCLEOTIDE SEQUENCE [LARGE SCALE GENOMIC DNA]</scope>
    <source>
        <strain evidence="4 5">DSM 3247</strain>
    </source>
</reference>
<dbReference type="InterPro" id="IPR022271">
    <property type="entry name" value="Lipocalin_ApoD"/>
</dbReference>
<dbReference type="Pfam" id="PF08212">
    <property type="entry name" value="Lipocalin_2"/>
    <property type="match status" value="1"/>
</dbReference>
<evidence type="ECO:0000313" key="5">
    <source>
        <dbReference type="Proteomes" id="UP000182264"/>
    </source>
</evidence>
<dbReference type="InterPro" id="IPR047202">
    <property type="entry name" value="Lipocalin_Blc-like_dom"/>
</dbReference>
<evidence type="ECO:0000256" key="1">
    <source>
        <dbReference type="ARBA" id="ARBA00006889"/>
    </source>
</evidence>
<dbReference type="PRINTS" id="PR01171">
    <property type="entry name" value="BCTLIPOCALIN"/>
</dbReference>
<name>A0A1L3GJK9_SYNAC</name>
<accession>A0A1L3GJK9</accession>
<dbReference type="PROSITE" id="PS51257">
    <property type="entry name" value="PROKAR_LIPOPROTEIN"/>
    <property type="match status" value="1"/>
</dbReference>
<dbReference type="STRING" id="29542.A6070_08885"/>
<sequence>MRNIIIVLIAMTVAGCRFPTDSPRVVANVDLHRYVGTWYEIARYPNRFQKGCSHVTATYRMLDDGHLEVVNRCRRDDREQAVAEITGRARAAGDSGDGKLKVTFFWPFYGHYWIIDLAEDYSWAVVGHPRRKYLWILARQPYLAGEVLEQLLRRLEGQGYDASRLIFTDQGTSSGPFDKHR</sequence>
<dbReference type="Gene3D" id="2.40.128.20">
    <property type="match status" value="1"/>
</dbReference>
<evidence type="ECO:0000313" key="4">
    <source>
        <dbReference type="EMBL" id="APG26104.1"/>
    </source>
</evidence>
<dbReference type="PIRSF" id="PIRSF036893">
    <property type="entry name" value="Lipocalin_ApoD"/>
    <property type="match status" value="1"/>
</dbReference>
<evidence type="ECO:0000256" key="2">
    <source>
        <dbReference type="PIRNR" id="PIRNR036893"/>
    </source>
</evidence>
<gene>
    <name evidence="4" type="ORF">A7E75_00280</name>
</gene>
<dbReference type="AlphaFoldDB" id="A0A1L3GJK9"/>
<proteinExistence type="inferred from homology"/>
<dbReference type="PANTHER" id="PTHR10612:SF34">
    <property type="entry name" value="APOLIPOPROTEIN D"/>
    <property type="match status" value="1"/>
</dbReference>
<dbReference type="EMBL" id="CP015518">
    <property type="protein sequence ID" value="APG26104.1"/>
    <property type="molecule type" value="Genomic_DNA"/>
</dbReference>
<dbReference type="GO" id="GO:0006950">
    <property type="term" value="P:response to stress"/>
    <property type="evidence" value="ECO:0007669"/>
    <property type="project" value="UniProtKB-ARBA"/>
</dbReference>
<dbReference type="Proteomes" id="UP000182264">
    <property type="component" value="Chromosome"/>
</dbReference>
<comment type="similarity">
    <text evidence="1 2">Belongs to the calycin superfamily. Lipocalin family.</text>
</comment>
<dbReference type="PANTHER" id="PTHR10612">
    <property type="entry name" value="APOLIPOPROTEIN D"/>
    <property type="match status" value="1"/>
</dbReference>
<feature type="domain" description="Lipocalin/cytosolic fatty-acid binding" evidence="3">
    <location>
        <begin position="29"/>
        <end position="170"/>
    </location>
</feature>
<protein>
    <recommendedName>
        <fullName evidence="3">Lipocalin/cytosolic fatty-acid binding domain-containing protein</fullName>
    </recommendedName>
</protein>
<keyword evidence="5" id="KW-1185">Reference proteome</keyword>
<dbReference type="InterPro" id="IPR002446">
    <property type="entry name" value="Lipocalin_bac"/>
</dbReference>
<evidence type="ECO:0000259" key="3">
    <source>
        <dbReference type="Pfam" id="PF08212"/>
    </source>
</evidence>